<dbReference type="STRING" id="1449350.OCH239_00895"/>
<evidence type="ECO:0000313" key="5">
    <source>
        <dbReference type="Proteomes" id="UP000022447"/>
    </source>
</evidence>
<dbReference type="SUPFAM" id="SSF51261">
    <property type="entry name" value="Duplicated hybrid motif"/>
    <property type="match status" value="1"/>
</dbReference>
<dbReference type="InterPro" id="IPR011055">
    <property type="entry name" value="Dup_hybrid_motif"/>
</dbReference>
<accession>X7EKN8</accession>
<keyword evidence="5" id="KW-1185">Reference proteome</keyword>
<evidence type="ECO:0000259" key="3">
    <source>
        <dbReference type="PROSITE" id="PS51782"/>
    </source>
</evidence>
<dbReference type="PANTHER" id="PTHR21666:SF270">
    <property type="entry name" value="MUREIN HYDROLASE ACTIVATOR ENVC"/>
    <property type="match status" value="1"/>
</dbReference>
<evidence type="ECO:0000256" key="1">
    <source>
        <dbReference type="SAM" id="MobiDB-lite"/>
    </source>
</evidence>
<dbReference type="EMBL" id="JALZ01000001">
    <property type="protein sequence ID" value="ETX16425.1"/>
    <property type="molecule type" value="Genomic_DNA"/>
</dbReference>
<dbReference type="GO" id="GO:0004222">
    <property type="term" value="F:metalloendopeptidase activity"/>
    <property type="evidence" value="ECO:0007669"/>
    <property type="project" value="TreeGrafter"/>
</dbReference>
<gene>
    <name evidence="4" type="ORF">OCH239_00895</name>
</gene>
<dbReference type="RefSeq" id="WP_037257242.1">
    <property type="nucleotide sequence ID" value="NZ_JALZ01000001.1"/>
</dbReference>
<feature type="compositionally biased region" description="Polar residues" evidence="1">
    <location>
        <begin position="126"/>
        <end position="138"/>
    </location>
</feature>
<evidence type="ECO:0000313" key="4">
    <source>
        <dbReference type="EMBL" id="ETX16425.1"/>
    </source>
</evidence>
<dbReference type="SMART" id="SM00257">
    <property type="entry name" value="LysM"/>
    <property type="match status" value="2"/>
</dbReference>
<dbReference type="PROSITE" id="PS51257">
    <property type="entry name" value="PROKAR_LIPOPROTEIN"/>
    <property type="match status" value="1"/>
</dbReference>
<protein>
    <submittedName>
        <fullName evidence="4">Peptidase M23B</fullName>
    </submittedName>
</protein>
<dbReference type="CDD" id="cd00118">
    <property type="entry name" value="LysM"/>
    <property type="match status" value="1"/>
</dbReference>
<dbReference type="CDD" id="cd12797">
    <property type="entry name" value="M23_peptidase"/>
    <property type="match status" value="1"/>
</dbReference>
<comment type="caution">
    <text evidence="4">The sequence shown here is derived from an EMBL/GenBank/DDBJ whole genome shotgun (WGS) entry which is preliminary data.</text>
</comment>
<keyword evidence="2" id="KW-0732">Signal</keyword>
<dbReference type="PROSITE" id="PS51782">
    <property type="entry name" value="LYSM"/>
    <property type="match status" value="1"/>
</dbReference>
<dbReference type="Pfam" id="PF01476">
    <property type="entry name" value="LysM"/>
    <property type="match status" value="2"/>
</dbReference>
<dbReference type="eggNOG" id="COG0739">
    <property type="taxonomic scope" value="Bacteria"/>
</dbReference>
<dbReference type="InterPro" id="IPR036779">
    <property type="entry name" value="LysM_dom_sf"/>
</dbReference>
<reference evidence="4 5" key="1">
    <citation type="submission" date="2014-01" db="EMBL/GenBank/DDBJ databases">
        <title>Roseivivax halodurans JCM 10272 Genome Sequencing.</title>
        <authorList>
            <person name="Lai Q."/>
            <person name="Li G."/>
            <person name="Shao Z."/>
        </authorList>
    </citation>
    <scope>NUCLEOTIDE SEQUENCE [LARGE SCALE GENOMIC DNA]</scope>
    <source>
        <strain evidence="4 5">JCM 10272</strain>
    </source>
</reference>
<dbReference type="Pfam" id="PF01551">
    <property type="entry name" value="Peptidase_M23"/>
    <property type="match status" value="1"/>
</dbReference>
<feature type="compositionally biased region" description="Low complexity" evidence="1">
    <location>
        <begin position="260"/>
        <end position="270"/>
    </location>
</feature>
<dbReference type="PATRIC" id="fig|1449350.3.peg.181"/>
<feature type="region of interest" description="Disordered" evidence="1">
    <location>
        <begin position="225"/>
        <end position="293"/>
    </location>
</feature>
<feature type="signal peptide" evidence="2">
    <location>
        <begin position="1"/>
        <end position="23"/>
    </location>
</feature>
<dbReference type="PANTHER" id="PTHR21666">
    <property type="entry name" value="PEPTIDASE-RELATED"/>
    <property type="match status" value="1"/>
</dbReference>
<proteinExistence type="predicted"/>
<dbReference type="InterPro" id="IPR016047">
    <property type="entry name" value="M23ase_b-sheet_dom"/>
</dbReference>
<feature type="domain" description="LysM" evidence="3">
    <location>
        <begin position="174"/>
        <end position="218"/>
    </location>
</feature>
<dbReference type="Gene3D" id="2.70.70.10">
    <property type="entry name" value="Glucose Permease (Domain IIA)"/>
    <property type="match status" value="1"/>
</dbReference>
<dbReference type="AlphaFoldDB" id="X7EKN8"/>
<dbReference type="InterPro" id="IPR018392">
    <property type="entry name" value="LysM"/>
</dbReference>
<feature type="compositionally biased region" description="Polar residues" evidence="1">
    <location>
        <begin position="154"/>
        <end position="165"/>
    </location>
</feature>
<dbReference type="Gene3D" id="3.10.350.10">
    <property type="entry name" value="LysM domain"/>
    <property type="match status" value="1"/>
</dbReference>
<dbReference type="InterPro" id="IPR050570">
    <property type="entry name" value="Cell_wall_metabolism_enzyme"/>
</dbReference>
<feature type="region of interest" description="Disordered" evidence="1">
    <location>
        <begin position="117"/>
        <end position="138"/>
    </location>
</feature>
<sequence>MTETRRFRLAARAAALSATAAIAACSGPMDLDMRGKLGGPVDTSAAAVDASASRPEPDARGAISYPTYQVAVARRDDTIAQVASRVGLPAEELASYNGVQTGDPLRAGEIVALPRRVSEPAPRPGQAQTGTAPLQSSGQVDITTLAGNAIDSAPQPQQTARSAPQTAPAGAEPIRHQVERGETAYTIARLYDVTPRALAEWNGLDQNFTLREGQYLLIPVADTQTAARASEPSVTEPGRGSPTPTPPSAQTPLPEEEPEPAATTQTRTAAAPPPDAPAPDVGETTEVSRSDAEFLMPVQGSIIREYAKGRNDGIDIAAAAGTPVKAASSGTVAAITTNTDDIPILVVKHAGDLLTVYTHIDVQGVSKGDSVSRGQTIGTVRPGDPARMHFEVRAGFESVDPMTYLQ</sequence>
<organism evidence="4 5">
    <name type="scientific">Roseivivax halodurans JCM 10272</name>
    <dbReference type="NCBI Taxonomy" id="1449350"/>
    <lineage>
        <taxon>Bacteria</taxon>
        <taxon>Pseudomonadati</taxon>
        <taxon>Pseudomonadota</taxon>
        <taxon>Alphaproteobacteria</taxon>
        <taxon>Rhodobacterales</taxon>
        <taxon>Roseobacteraceae</taxon>
        <taxon>Roseivivax</taxon>
    </lineage>
</organism>
<feature type="chain" id="PRO_5004977982" evidence="2">
    <location>
        <begin position="24"/>
        <end position="406"/>
    </location>
</feature>
<dbReference type="OrthoDB" id="9795421at2"/>
<evidence type="ECO:0000256" key="2">
    <source>
        <dbReference type="SAM" id="SignalP"/>
    </source>
</evidence>
<feature type="region of interest" description="Disordered" evidence="1">
    <location>
        <begin position="152"/>
        <end position="178"/>
    </location>
</feature>
<name>X7EKN8_9RHOB</name>
<dbReference type="Proteomes" id="UP000022447">
    <property type="component" value="Unassembled WGS sequence"/>
</dbReference>
<dbReference type="eggNOG" id="COG1388">
    <property type="taxonomic scope" value="Bacteria"/>
</dbReference>